<reference evidence="1" key="1">
    <citation type="submission" date="2024-04" db="EMBL/GenBank/DDBJ databases">
        <authorList>
            <person name="Adelman N."/>
            <person name="Griciute V."/>
            <person name="Hart J."/>
            <person name="Matonsi M."/>
            <person name="Molloy S.D."/>
            <person name="Viland M.D."/>
            <person name="Lewis C.M."/>
            <person name="Garlena R.A."/>
            <person name="Russell D.A."/>
            <person name="Jacobs-Sera D."/>
            <person name="Hatfull G.F."/>
        </authorList>
    </citation>
    <scope>NUCLEOTIDE SEQUENCE</scope>
</reference>
<protein>
    <submittedName>
        <fullName evidence="1">Uncharacterized protein</fullName>
    </submittedName>
</protein>
<gene>
    <name evidence="1" type="primary">45</name>
    <name evidence="1" type="ORF">PBI_FAREWELL_45</name>
</gene>
<sequence length="69" mass="7891">MMVTKRERARIRAVAEARHRQELEGTGHIASARATLARMFIGGHFDPPPRPLWRQVFSRRDGRAELVVA</sequence>
<organism evidence="1">
    <name type="scientific">Mycobacterium phage Farewell</name>
    <dbReference type="NCBI Taxonomy" id="3158893"/>
    <lineage>
        <taxon>Viruses</taxon>
        <taxon>Duplodnaviria</taxon>
        <taxon>Heunggongvirae</taxon>
        <taxon>Uroviricota</taxon>
        <taxon>Caudoviricetes</taxon>
    </lineage>
</organism>
<proteinExistence type="predicted"/>
<accession>A0AAU8GL70</accession>
<name>A0AAU8GL70_9CAUD</name>
<evidence type="ECO:0000313" key="1">
    <source>
        <dbReference type="EMBL" id="XCH42759.1"/>
    </source>
</evidence>
<dbReference type="EMBL" id="PP750958">
    <property type="protein sequence ID" value="XCH42759.1"/>
    <property type="molecule type" value="Genomic_DNA"/>
</dbReference>